<evidence type="ECO:0000313" key="1">
    <source>
        <dbReference type="EMBL" id="KJV57705.1"/>
    </source>
</evidence>
<dbReference type="PATRIC" id="fig|1359196.3.peg.68"/>
<sequence>MLKKALNVEFPIDIKQLQIDLATEQMAIGELRAIVSKCTVGIDENGNHIVNDPDQFEKIKKLTSLAFSVGISIHSEPNIIFDSGFNQGVITFSGPADDAHALGDAKADETENV</sequence>
<comment type="caution">
    <text evidence="1">The sequence shown here is derived from an EMBL/GenBank/DDBJ whole genome shotgun (WGS) entry which is preliminary data.</text>
</comment>
<name>A0A0F3MPN8_RICFI</name>
<protein>
    <submittedName>
        <fullName evidence="1">Uncharacterized protein</fullName>
    </submittedName>
</protein>
<dbReference type="EMBL" id="LANQ01000001">
    <property type="protein sequence ID" value="KJV57705.1"/>
    <property type="molecule type" value="Genomic_DNA"/>
</dbReference>
<reference evidence="1 2" key="1">
    <citation type="submission" date="2015-01" db="EMBL/GenBank/DDBJ databases">
        <title>Genome Sequencing of Rickettsiales.</title>
        <authorList>
            <person name="Daugherty S.C."/>
            <person name="Su Q."/>
            <person name="Abolude K."/>
            <person name="Beier-Sexton M."/>
            <person name="Carlyon J.A."/>
            <person name="Carter R."/>
            <person name="Day N.P."/>
            <person name="Dumler S.J."/>
            <person name="Dyachenko V."/>
            <person name="Godinez A."/>
            <person name="Kurtti T.J."/>
            <person name="Lichay M."/>
            <person name="Mullins K.E."/>
            <person name="Ott S."/>
            <person name="Pappas-Brown V."/>
            <person name="Paris D.H."/>
            <person name="Patel P."/>
            <person name="Richards A.L."/>
            <person name="Sadzewicz L."/>
            <person name="Sears K."/>
            <person name="Seidman D."/>
            <person name="Sengamalay N."/>
            <person name="Stenos J."/>
            <person name="Tallon L.J."/>
            <person name="Vincent G."/>
            <person name="Fraser C.M."/>
            <person name="Munderloh U."/>
            <person name="Dunning-Hotopp J.C."/>
        </authorList>
    </citation>
    <scope>NUCLEOTIDE SEQUENCE [LARGE SCALE GENOMIC DNA]</scope>
    <source>
        <strain evidence="1 2">Pedreira</strain>
    </source>
</reference>
<gene>
    <name evidence="1" type="ORF">RFEPED_0071</name>
</gene>
<dbReference type="Proteomes" id="UP000033475">
    <property type="component" value="Unassembled WGS sequence"/>
</dbReference>
<proteinExistence type="predicted"/>
<accession>A0A0F3MPN8</accession>
<dbReference type="RefSeq" id="WP_011271045.1">
    <property type="nucleotide sequence ID" value="NZ_LANQ01000001.1"/>
</dbReference>
<organism evidence="1 2">
    <name type="scientific">Rickettsia felis str. Pedreira</name>
    <dbReference type="NCBI Taxonomy" id="1359196"/>
    <lineage>
        <taxon>Bacteria</taxon>
        <taxon>Pseudomonadati</taxon>
        <taxon>Pseudomonadota</taxon>
        <taxon>Alphaproteobacteria</taxon>
        <taxon>Rickettsiales</taxon>
        <taxon>Rickettsiaceae</taxon>
        <taxon>Rickettsieae</taxon>
        <taxon>Rickettsia</taxon>
        <taxon>spotted fever group</taxon>
    </lineage>
</organism>
<evidence type="ECO:0000313" key="2">
    <source>
        <dbReference type="Proteomes" id="UP000033475"/>
    </source>
</evidence>
<dbReference type="AlphaFoldDB" id="A0A0F3MPN8"/>